<accession>A0A8E0TSI5</accession>
<sequence>MSDDDDLFGGQDDAATPLTPDEQDGLIPTYITTRAQLNEAEHLNIAAADGWAFRKKRGILDIDFMRALHKRMYGKVWRWAGEWTRQQGRRIGVAFFMVEPELRGLIDNVQFWIAHQTFSPDEIAARFHHKLTWIHPFPNGNGRFARMATDLLLVSLGRPRFTWGGENLVHAGETRRRYVAALRAADAHDIAPLLEFVRS</sequence>
<evidence type="ECO:0000313" key="4">
    <source>
        <dbReference type="EMBL" id="GAD59351.1"/>
    </source>
</evidence>
<dbReference type="Gene3D" id="1.10.3290.10">
    <property type="entry name" value="Fido-like domain"/>
    <property type="match status" value="1"/>
</dbReference>
<dbReference type="Pfam" id="PF02661">
    <property type="entry name" value="Fic"/>
    <property type="match status" value="1"/>
</dbReference>
<evidence type="ECO:0000259" key="3">
    <source>
        <dbReference type="PROSITE" id="PS51459"/>
    </source>
</evidence>
<dbReference type="PANTHER" id="PTHR13504">
    <property type="entry name" value="FIDO DOMAIN-CONTAINING PROTEIN DDB_G0283145"/>
    <property type="match status" value="1"/>
</dbReference>
<evidence type="ECO:0000313" key="5">
    <source>
        <dbReference type="Proteomes" id="UP000016569"/>
    </source>
</evidence>
<reference evidence="5" key="1">
    <citation type="journal article" date="2013" name="Genome Announc.">
        <title>Draft Genome Sequence of the Dimorphic Prosthecate Bacterium Brevundimonas abyssalis TAR-001T.</title>
        <authorList>
            <person name="Tsubouchi T."/>
            <person name="Nishi S."/>
            <person name="Usui K."/>
            <person name="Shimane Y."/>
            <person name="Takaki Y."/>
            <person name="Maruyama T."/>
            <person name="Hatada Y."/>
        </authorList>
    </citation>
    <scope>NUCLEOTIDE SEQUENCE [LARGE SCALE GENOMIC DNA]</scope>
    <source>
        <strain evidence="5">TAR-001</strain>
    </source>
</reference>
<dbReference type="OrthoDB" id="9813719at2"/>
<dbReference type="RefSeq" id="WP_021697446.1">
    <property type="nucleotide sequence ID" value="NZ_BATC01000024.1"/>
</dbReference>
<evidence type="ECO:0000256" key="1">
    <source>
        <dbReference type="PIRSR" id="PIRSR640198-1"/>
    </source>
</evidence>
<feature type="domain" description="Fido" evidence="3">
    <location>
        <begin position="60"/>
        <end position="199"/>
    </location>
</feature>
<feature type="active site" evidence="1">
    <location>
        <position position="135"/>
    </location>
</feature>
<dbReference type="EMBL" id="BATC01000024">
    <property type="protein sequence ID" value="GAD59351.1"/>
    <property type="molecule type" value="Genomic_DNA"/>
</dbReference>
<dbReference type="Proteomes" id="UP000016569">
    <property type="component" value="Unassembled WGS sequence"/>
</dbReference>
<dbReference type="SUPFAM" id="SSF140931">
    <property type="entry name" value="Fic-like"/>
    <property type="match status" value="1"/>
</dbReference>
<organism evidence="4 5">
    <name type="scientific">Brevundimonas abyssalis TAR-001</name>
    <dbReference type="NCBI Taxonomy" id="1391729"/>
    <lineage>
        <taxon>Bacteria</taxon>
        <taxon>Pseudomonadati</taxon>
        <taxon>Pseudomonadota</taxon>
        <taxon>Alphaproteobacteria</taxon>
        <taxon>Caulobacterales</taxon>
        <taxon>Caulobacteraceae</taxon>
        <taxon>Brevundimonas</taxon>
    </lineage>
</organism>
<dbReference type="PROSITE" id="PS51459">
    <property type="entry name" value="FIDO"/>
    <property type="match status" value="1"/>
</dbReference>
<name>A0A8E0TSI5_9CAUL</name>
<protein>
    <submittedName>
        <fullName evidence="4">Hypotheical conserved protein</fullName>
    </submittedName>
</protein>
<evidence type="ECO:0000256" key="2">
    <source>
        <dbReference type="SAM" id="MobiDB-lite"/>
    </source>
</evidence>
<dbReference type="InterPro" id="IPR003812">
    <property type="entry name" value="Fido"/>
</dbReference>
<keyword evidence="5" id="KW-1185">Reference proteome</keyword>
<dbReference type="InterPro" id="IPR040198">
    <property type="entry name" value="Fido_containing"/>
</dbReference>
<dbReference type="AlphaFoldDB" id="A0A8E0TSI5"/>
<dbReference type="NCBIfam" id="TIGR02613">
    <property type="entry name" value="mob_myst_B"/>
    <property type="match status" value="1"/>
</dbReference>
<gene>
    <name evidence="4" type="ORF">MBEBAB_1601</name>
</gene>
<feature type="region of interest" description="Disordered" evidence="2">
    <location>
        <begin position="1"/>
        <end position="24"/>
    </location>
</feature>
<comment type="caution">
    <text evidence="4">The sequence shown here is derived from an EMBL/GenBank/DDBJ whole genome shotgun (WGS) entry which is preliminary data.</text>
</comment>
<proteinExistence type="predicted"/>
<dbReference type="InterPro" id="IPR013436">
    <property type="entry name" value="Mobile_mystery_prot_B"/>
</dbReference>
<dbReference type="InterPro" id="IPR036597">
    <property type="entry name" value="Fido-like_dom_sf"/>
</dbReference>
<dbReference type="PANTHER" id="PTHR13504:SF39">
    <property type="entry name" value="CELL FILAMENTATION PROTEIN"/>
    <property type="match status" value="1"/>
</dbReference>